<keyword evidence="7" id="KW-0282">Flagellum</keyword>
<accession>A0A7D5T8Y5</accession>
<protein>
    <recommendedName>
        <fullName evidence="4">Flagellin</fullName>
    </recommendedName>
</protein>
<evidence type="ECO:0000256" key="6">
    <source>
        <dbReference type="SAM" id="Phobius"/>
    </source>
</evidence>
<keyword evidence="6" id="KW-0472">Membrane</keyword>
<evidence type="ECO:0000256" key="2">
    <source>
        <dbReference type="ARBA" id="ARBA00010256"/>
    </source>
</evidence>
<dbReference type="PANTHER" id="PTHR35903:SF1">
    <property type="entry name" value="FLAGELLIN B1"/>
    <property type="match status" value="1"/>
</dbReference>
<dbReference type="GO" id="GO:0005198">
    <property type="term" value="F:structural molecule activity"/>
    <property type="evidence" value="ECO:0007669"/>
    <property type="project" value="InterPro"/>
</dbReference>
<dbReference type="GO" id="GO:0097589">
    <property type="term" value="C:archaeal-type flagellum"/>
    <property type="evidence" value="ECO:0007669"/>
    <property type="project" value="UniProtKB-SubCell"/>
</dbReference>
<dbReference type="AlphaFoldDB" id="A0A7D5T8Y5"/>
<gene>
    <name evidence="7" type="ORF">HZS55_19550</name>
</gene>
<feature type="transmembrane region" description="Helical" evidence="6">
    <location>
        <begin position="12"/>
        <end position="37"/>
    </location>
</feature>
<dbReference type="RefSeq" id="WP_179909222.1">
    <property type="nucleotide sequence ID" value="NZ_CP058910.1"/>
</dbReference>
<dbReference type="GeneID" id="56080107"/>
<feature type="region of interest" description="Disordered" evidence="5">
    <location>
        <begin position="164"/>
        <end position="183"/>
    </location>
</feature>
<name>A0A7D5T8Y5_9EURY</name>
<keyword evidence="6" id="KW-0812">Transmembrane</keyword>
<dbReference type="PANTHER" id="PTHR35903">
    <property type="entry name" value="FLAGELLIN B1"/>
    <property type="match status" value="1"/>
</dbReference>
<dbReference type="EMBL" id="CP058910">
    <property type="protein sequence ID" value="QLH79355.1"/>
    <property type="molecule type" value="Genomic_DNA"/>
</dbReference>
<comment type="function">
    <text evidence="4">Flagellin is the subunit protein which polymerizes to form the filaments of archaeal flagella.</text>
</comment>
<keyword evidence="7" id="KW-0966">Cell projection</keyword>
<evidence type="ECO:0000256" key="5">
    <source>
        <dbReference type="SAM" id="MobiDB-lite"/>
    </source>
</evidence>
<dbReference type="GO" id="GO:0097588">
    <property type="term" value="P:archaeal or bacterial-type flagellum-dependent cell motility"/>
    <property type="evidence" value="ECO:0007669"/>
    <property type="project" value="InterPro"/>
</dbReference>
<keyword evidence="8" id="KW-1185">Reference proteome</keyword>
<dbReference type="Proteomes" id="UP000509667">
    <property type="component" value="Chromosome"/>
</dbReference>
<comment type="subcellular location">
    <subcellularLocation>
        <location evidence="1 4">Archaeal flagellum</location>
    </subcellularLocation>
</comment>
<sequence>MLHNERNERDRGQVGIGTLIVFIAMVLVAAIAAGVLINTAGFLQTKSEETGQQSGQQVTNRLQVSAATGTNLSESSVGVVNLTLKKSPGASNIDLENATVQWVGPSGTYNLVNATVQASGSDGHFGIVPFKDSDGSHPVLNDPDDRMVMVFDLGRDDVVSDDKMSLDTRTGRQTGDGSGDGQTYFGDQIPEGASINVQITTKSGATTNEQLTVPETISGANAVQL</sequence>
<evidence type="ECO:0000313" key="8">
    <source>
        <dbReference type="Proteomes" id="UP000509667"/>
    </source>
</evidence>
<evidence type="ECO:0000256" key="4">
    <source>
        <dbReference type="RuleBase" id="RU361282"/>
    </source>
</evidence>
<keyword evidence="7" id="KW-0969">Cilium</keyword>
<evidence type="ECO:0000313" key="7">
    <source>
        <dbReference type="EMBL" id="QLH79355.1"/>
    </source>
</evidence>
<dbReference type="InterPro" id="IPR002774">
    <property type="entry name" value="Flagellin_arc-type"/>
</dbReference>
<comment type="similarity">
    <text evidence="2 4">Belongs to the archaeal flagellin family.</text>
</comment>
<organism evidence="7 8">
    <name type="scientific">Halosimplex rubrum</name>
    <dbReference type="NCBI Taxonomy" id="869889"/>
    <lineage>
        <taxon>Archaea</taxon>
        <taxon>Methanobacteriati</taxon>
        <taxon>Methanobacteriota</taxon>
        <taxon>Stenosarchaea group</taxon>
        <taxon>Halobacteria</taxon>
        <taxon>Halobacteriales</taxon>
        <taxon>Haloarculaceae</taxon>
        <taxon>Halosimplex</taxon>
    </lineage>
</organism>
<dbReference type="OrthoDB" id="102632at2157"/>
<evidence type="ECO:0000256" key="3">
    <source>
        <dbReference type="ARBA" id="ARBA00022440"/>
    </source>
</evidence>
<evidence type="ECO:0000256" key="1">
    <source>
        <dbReference type="ARBA" id="ARBA00004618"/>
    </source>
</evidence>
<proteinExistence type="inferred from homology"/>
<reference evidence="7 8" key="1">
    <citation type="submission" date="2020-07" db="EMBL/GenBank/DDBJ databases">
        <title>Halosimplex pelagicum sp. nov. and Halosimplex rubrum sp. nov., isolated from salted brown alga Laminaria, and emended description of the genus Halosimplex.</title>
        <authorList>
            <person name="Cui H."/>
        </authorList>
    </citation>
    <scope>NUCLEOTIDE SEQUENCE [LARGE SCALE GENOMIC DNA]</scope>
    <source>
        <strain evidence="7 8">R27</strain>
    </source>
</reference>
<keyword evidence="3 4" id="KW-0974">Archaeal flagellum</keyword>
<dbReference type="InterPro" id="IPR013373">
    <property type="entry name" value="Flagellin/pilin_N_arc"/>
</dbReference>
<dbReference type="NCBIfam" id="TIGR02537">
    <property type="entry name" value="arch_flag_Nterm"/>
    <property type="match status" value="1"/>
</dbReference>
<keyword evidence="6" id="KW-1133">Transmembrane helix</keyword>
<dbReference type="Pfam" id="PF01917">
    <property type="entry name" value="Flagellin_arch-type"/>
    <property type="match status" value="1"/>
</dbReference>
<dbReference type="KEGG" id="hrr:HZS55_19550"/>